<dbReference type="InterPro" id="IPR026960">
    <property type="entry name" value="RVT-Znf"/>
</dbReference>
<evidence type="ECO:0000313" key="2">
    <source>
        <dbReference type="EMBL" id="KAK8574880.1"/>
    </source>
</evidence>
<keyword evidence="3" id="KW-1185">Reference proteome</keyword>
<dbReference type="Proteomes" id="UP001472677">
    <property type="component" value="Unassembled WGS sequence"/>
</dbReference>
<reference evidence="2 3" key="1">
    <citation type="journal article" date="2024" name="G3 (Bethesda)">
        <title>Genome assembly of Hibiscus sabdariffa L. provides insights into metabolisms of medicinal natural products.</title>
        <authorList>
            <person name="Kim T."/>
        </authorList>
    </citation>
    <scope>NUCLEOTIDE SEQUENCE [LARGE SCALE GENOMIC DNA]</scope>
    <source>
        <strain evidence="2">TK-2024</strain>
        <tissue evidence="2">Old leaves</tissue>
    </source>
</reference>
<dbReference type="Pfam" id="PF13966">
    <property type="entry name" value="zf-RVT"/>
    <property type="match status" value="1"/>
</dbReference>
<evidence type="ECO:0000259" key="1">
    <source>
        <dbReference type="Pfam" id="PF13966"/>
    </source>
</evidence>
<evidence type="ECO:0000313" key="3">
    <source>
        <dbReference type="Proteomes" id="UP001472677"/>
    </source>
</evidence>
<accession>A0ABR2F973</accession>
<name>A0ABR2F973_9ROSI</name>
<dbReference type="EMBL" id="JBBPBM010000007">
    <property type="protein sequence ID" value="KAK8574880.1"/>
    <property type="molecule type" value="Genomic_DNA"/>
</dbReference>
<proteinExistence type="predicted"/>
<protein>
    <recommendedName>
        <fullName evidence="1">Reverse transcriptase zinc-binding domain-containing protein</fullName>
    </recommendedName>
</protein>
<gene>
    <name evidence="2" type="ORF">V6N12_062557</name>
</gene>
<organism evidence="2 3">
    <name type="scientific">Hibiscus sabdariffa</name>
    <name type="common">roselle</name>
    <dbReference type="NCBI Taxonomy" id="183260"/>
    <lineage>
        <taxon>Eukaryota</taxon>
        <taxon>Viridiplantae</taxon>
        <taxon>Streptophyta</taxon>
        <taxon>Embryophyta</taxon>
        <taxon>Tracheophyta</taxon>
        <taxon>Spermatophyta</taxon>
        <taxon>Magnoliopsida</taxon>
        <taxon>eudicotyledons</taxon>
        <taxon>Gunneridae</taxon>
        <taxon>Pentapetalae</taxon>
        <taxon>rosids</taxon>
        <taxon>malvids</taxon>
        <taxon>Malvales</taxon>
        <taxon>Malvaceae</taxon>
        <taxon>Malvoideae</taxon>
        <taxon>Hibiscus</taxon>
    </lineage>
</organism>
<comment type="caution">
    <text evidence="2">The sequence shown here is derived from an EMBL/GenBank/DDBJ whole genome shotgun (WGS) entry which is preliminary data.</text>
</comment>
<sequence length="268" mass="30902">MQGSVDDGGLGFKDVFQHNRVFLMKIGYQLVSMPDVLWVRVLRAKYKVEDIVPLRDLLPLEVLECIATTPTLTEQYSADVPGWRWNERRNFKVSSVYSVLMELVESLWNTKWRGIWSLRVPQHIRVFMWLTALRRHLTNVERVQRHLALLEECSLCQVGLEVIDHVLRFCERARDFWTSVIPPGETARFFTLPFEEWLHANFHSSGLGWVIVRIGVADKLDALGRAQSMAGGDLCHATIVADEKRCWEDHSRAAILPFQCCRRTDPGG</sequence>
<feature type="domain" description="Reverse transcriptase zinc-binding" evidence="1">
    <location>
        <begin position="91"/>
        <end position="177"/>
    </location>
</feature>